<proteinExistence type="predicted"/>
<comment type="caution">
    <text evidence="2">The sequence shown here is derived from an EMBL/GenBank/DDBJ whole genome shotgun (WGS) entry which is preliminary data.</text>
</comment>
<sequence length="100" mass="11447">MADSGGPPSKTIQGEGSEKDKKKKRDVTFVRYTSSAKSRYQITYAELAGYEKSDMANKFRGNVVVLVCDKCRLMKLMEALKKGYKQWRYDVERNEGPVKQ</sequence>
<keyword evidence="3" id="KW-1185">Reference proteome</keyword>
<protein>
    <submittedName>
        <fullName evidence="2">S2-RNase</fullName>
    </submittedName>
</protein>
<dbReference type="Proteomes" id="UP000327157">
    <property type="component" value="Unassembled WGS sequence"/>
</dbReference>
<feature type="region of interest" description="Disordered" evidence="1">
    <location>
        <begin position="1"/>
        <end position="24"/>
    </location>
</feature>
<name>A0A5N5GEV3_9ROSA</name>
<reference evidence="2 3" key="2">
    <citation type="submission" date="2019-11" db="EMBL/GenBank/DDBJ databases">
        <title>A de novo genome assembly of a pear dwarfing rootstock.</title>
        <authorList>
            <person name="Wang F."/>
            <person name="Wang J."/>
            <person name="Li S."/>
            <person name="Zhang Y."/>
            <person name="Fang M."/>
            <person name="Ma L."/>
            <person name="Zhao Y."/>
            <person name="Jiang S."/>
        </authorList>
    </citation>
    <scope>NUCLEOTIDE SEQUENCE [LARGE SCALE GENOMIC DNA]</scope>
    <source>
        <strain evidence="2">S2</strain>
        <tissue evidence="2">Leaf</tissue>
    </source>
</reference>
<dbReference type="EMBL" id="SMOL01000482">
    <property type="protein sequence ID" value="KAB2612022.1"/>
    <property type="molecule type" value="Genomic_DNA"/>
</dbReference>
<organism evidence="2 3">
    <name type="scientific">Pyrus ussuriensis x Pyrus communis</name>
    <dbReference type="NCBI Taxonomy" id="2448454"/>
    <lineage>
        <taxon>Eukaryota</taxon>
        <taxon>Viridiplantae</taxon>
        <taxon>Streptophyta</taxon>
        <taxon>Embryophyta</taxon>
        <taxon>Tracheophyta</taxon>
        <taxon>Spermatophyta</taxon>
        <taxon>Magnoliopsida</taxon>
        <taxon>eudicotyledons</taxon>
        <taxon>Gunneridae</taxon>
        <taxon>Pentapetalae</taxon>
        <taxon>rosids</taxon>
        <taxon>fabids</taxon>
        <taxon>Rosales</taxon>
        <taxon>Rosaceae</taxon>
        <taxon>Amygdaloideae</taxon>
        <taxon>Maleae</taxon>
        <taxon>Pyrus</taxon>
    </lineage>
</organism>
<evidence type="ECO:0000313" key="2">
    <source>
        <dbReference type="EMBL" id="KAB2612022.1"/>
    </source>
</evidence>
<evidence type="ECO:0000256" key="1">
    <source>
        <dbReference type="SAM" id="MobiDB-lite"/>
    </source>
</evidence>
<gene>
    <name evidence="2" type="ORF">D8674_037912</name>
</gene>
<evidence type="ECO:0000313" key="3">
    <source>
        <dbReference type="Proteomes" id="UP000327157"/>
    </source>
</evidence>
<accession>A0A5N5GEV3</accession>
<reference evidence="2 3" key="1">
    <citation type="submission" date="2019-09" db="EMBL/GenBank/DDBJ databases">
        <authorList>
            <person name="Ou C."/>
        </authorList>
    </citation>
    <scope>NUCLEOTIDE SEQUENCE [LARGE SCALE GENOMIC DNA]</scope>
    <source>
        <strain evidence="2">S2</strain>
        <tissue evidence="2">Leaf</tissue>
    </source>
</reference>
<dbReference type="AlphaFoldDB" id="A0A5N5GEV3"/>